<dbReference type="GO" id="GO:0004715">
    <property type="term" value="F:non-membrane spanning protein tyrosine kinase activity"/>
    <property type="evidence" value="ECO:0007669"/>
    <property type="project" value="UniProtKB-EC"/>
</dbReference>
<keyword evidence="6 11" id="KW-0067">ATP-binding</keyword>
<dbReference type="SUPFAM" id="SSF50044">
    <property type="entry name" value="SH3-domain"/>
    <property type="match status" value="1"/>
</dbReference>
<dbReference type="InterPro" id="IPR020635">
    <property type="entry name" value="Tyr_kinase_cat_dom"/>
</dbReference>
<keyword evidence="9" id="KW-0727">SH2 domain</keyword>
<evidence type="ECO:0000313" key="17">
    <source>
        <dbReference type="Proteomes" id="UP001221898"/>
    </source>
</evidence>
<dbReference type="Pfam" id="PF00017">
    <property type="entry name" value="SH2"/>
    <property type="match status" value="1"/>
</dbReference>
<evidence type="ECO:0000259" key="13">
    <source>
        <dbReference type="PROSITE" id="PS50001"/>
    </source>
</evidence>
<dbReference type="PANTHER" id="PTHR24418">
    <property type="entry name" value="TYROSINE-PROTEIN KINASE"/>
    <property type="match status" value="1"/>
</dbReference>
<evidence type="ECO:0000256" key="8">
    <source>
        <dbReference type="ARBA" id="ARBA00023288"/>
    </source>
</evidence>
<name>A0AAD7S929_9TELE</name>
<dbReference type="PROSITE" id="PS00107">
    <property type="entry name" value="PROTEIN_KINASE_ATP"/>
    <property type="match status" value="1"/>
</dbReference>
<dbReference type="GO" id="GO:0005524">
    <property type="term" value="F:ATP binding"/>
    <property type="evidence" value="ECO:0007669"/>
    <property type="project" value="UniProtKB-UniRule"/>
</dbReference>
<dbReference type="Gene3D" id="2.30.30.40">
    <property type="entry name" value="SH3 Domains"/>
    <property type="match status" value="1"/>
</dbReference>
<sequence>MADCARAYTPPYDCTPCIARDLRLRRGDLLQVMGETELWYYVRKRTLKNKGTLTEERGYVPKHFVRRVCNLKAEPWFFESITKRIEAKRCLLRQENGEGAFMVWRSKENPQYYLSVRNGEAARHYKIVEVGQLFYLVPRRAFHTLCELVDAYSQDQGGLCVRLNEPCVTVKRQWYEQWEVQRSSLRRVERLGSGEFGEVWSGVWNSNMEVAIKEFRAMDSDVLNEIRILTKLSHCRVLKLYGVCTMDMPFCIITELMRNGSLHRFLRGKSSKPIKS</sequence>
<evidence type="ECO:0000256" key="3">
    <source>
        <dbReference type="ARBA" id="ARBA00022707"/>
    </source>
</evidence>
<accession>A0AAD7S929</accession>
<gene>
    <name evidence="16" type="ORF">AAFF_G00431350</name>
</gene>
<evidence type="ECO:0000256" key="9">
    <source>
        <dbReference type="PROSITE-ProRule" id="PRU00191"/>
    </source>
</evidence>
<feature type="binding site" evidence="11">
    <location>
        <position position="213"/>
    </location>
    <ligand>
        <name>ATP</name>
        <dbReference type="ChEBI" id="CHEBI:30616"/>
    </ligand>
</feature>
<dbReference type="SMART" id="SM00252">
    <property type="entry name" value="SH2"/>
    <property type="match status" value="1"/>
</dbReference>
<keyword evidence="4 11" id="KW-0547">Nucleotide-binding</keyword>
<dbReference type="AlphaFoldDB" id="A0AAD7S929"/>
<dbReference type="SUPFAM" id="SSF56112">
    <property type="entry name" value="Protein kinase-like (PK-like)"/>
    <property type="match status" value="1"/>
</dbReference>
<organism evidence="16 17">
    <name type="scientific">Aldrovandia affinis</name>
    <dbReference type="NCBI Taxonomy" id="143900"/>
    <lineage>
        <taxon>Eukaryota</taxon>
        <taxon>Metazoa</taxon>
        <taxon>Chordata</taxon>
        <taxon>Craniata</taxon>
        <taxon>Vertebrata</taxon>
        <taxon>Euteleostomi</taxon>
        <taxon>Actinopterygii</taxon>
        <taxon>Neopterygii</taxon>
        <taxon>Teleostei</taxon>
        <taxon>Notacanthiformes</taxon>
        <taxon>Halosauridae</taxon>
        <taxon>Aldrovandia</taxon>
    </lineage>
</organism>
<dbReference type="InterPro" id="IPR001452">
    <property type="entry name" value="SH3_domain"/>
</dbReference>
<evidence type="ECO:0000256" key="10">
    <source>
        <dbReference type="PROSITE-ProRule" id="PRU00192"/>
    </source>
</evidence>
<feature type="domain" description="SH2" evidence="13">
    <location>
        <begin position="76"/>
        <end position="167"/>
    </location>
</feature>
<evidence type="ECO:0000256" key="4">
    <source>
        <dbReference type="ARBA" id="ARBA00022741"/>
    </source>
</evidence>
<evidence type="ECO:0000256" key="2">
    <source>
        <dbReference type="ARBA" id="ARBA00022679"/>
    </source>
</evidence>
<dbReference type="Gene3D" id="3.30.200.20">
    <property type="entry name" value="Phosphorylase Kinase, domain 1"/>
    <property type="match status" value="1"/>
</dbReference>
<evidence type="ECO:0000256" key="7">
    <source>
        <dbReference type="ARBA" id="ARBA00023137"/>
    </source>
</evidence>
<evidence type="ECO:0000256" key="6">
    <source>
        <dbReference type="ARBA" id="ARBA00022840"/>
    </source>
</evidence>
<dbReference type="PROSITE" id="PS50001">
    <property type="entry name" value="SH2"/>
    <property type="match status" value="1"/>
</dbReference>
<evidence type="ECO:0000256" key="11">
    <source>
        <dbReference type="PROSITE-ProRule" id="PRU10141"/>
    </source>
</evidence>
<keyword evidence="7 12" id="KW-0829">Tyrosine-protein kinase</keyword>
<dbReference type="InterPro" id="IPR011009">
    <property type="entry name" value="Kinase-like_dom_sf"/>
</dbReference>
<dbReference type="InterPro" id="IPR036028">
    <property type="entry name" value="SH3-like_dom_sf"/>
</dbReference>
<dbReference type="PROSITE" id="PS50011">
    <property type="entry name" value="PROTEIN_KINASE_DOM"/>
    <property type="match status" value="1"/>
</dbReference>
<dbReference type="SUPFAM" id="SSF55550">
    <property type="entry name" value="SH2 domain"/>
    <property type="match status" value="1"/>
</dbReference>
<dbReference type="EC" id="2.7.10.2" evidence="12"/>
<evidence type="ECO:0000256" key="1">
    <source>
        <dbReference type="ARBA" id="ARBA00022443"/>
    </source>
</evidence>
<keyword evidence="5 12" id="KW-0418">Kinase</keyword>
<keyword evidence="8" id="KW-0449">Lipoprotein</keyword>
<comment type="catalytic activity">
    <reaction evidence="12">
        <text>L-tyrosyl-[protein] + ATP = O-phospho-L-tyrosyl-[protein] + ADP + H(+)</text>
        <dbReference type="Rhea" id="RHEA:10596"/>
        <dbReference type="Rhea" id="RHEA-COMP:10136"/>
        <dbReference type="Rhea" id="RHEA-COMP:20101"/>
        <dbReference type="ChEBI" id="CHEBI:15378"/>
        <dbReference type="ChEBI" id="CHEBI:30616"/>
        <dbReference type="ChEBI" id="CHEBI:46858"/>
        <dbReference type="ChEBI" id="CHEBI:61978"/>
        <dbReference type="ChEBI" id="CHEBI:456216"/>
        <dbReference type="EC" id="2.7.10.2"/>
    </reaction>
</comment>
<dbReference type="InterPro" id="IPR000980">
    <property type="entry name" value="SH2"/>
</dbReference>
<dbReference type="InterPro" id="IPR000719">
    <property type="entry name" value="Prot_kinase_dom"/>
</dbReference>
<dbReference type="InterPro" id="IPR036860">
    <property type="entry name" value="SH2_dom_sf"/>
</dbReference>
<keyword evidence="17" id="KW-1185">Reference proteome</keyword>
<protein>
    <recommendedName>
        <fullName evidence="12">Tyrosine-protein kinase</fullName>
        <ecNumber evidence="12">2.7.10.2</ecNumber>
    </recommendedName>
</protein>
<dbReference type="Gene3D" id="3.30.505.10">
    <property type="entry name" value="SH2 domain"/>
    <property type="match status" value="1"/>
</dbReference>
<feature type="domain" description="Protein kinase" evidence="15">
    <location>
        <begin position="185"/>
        <end position="276"/>
    </location>
</feature>
<evidence type="ECO:0000313" key="16">
    <source>
        <dbReference type="EMBL" id="KAJ8398058.1"/>
    </source>
</evidence>
<evidence type="ECO:0000256" key="5">
    <source>
        <dbReference type="ARBA" id="ARBA00022777"/>
    </source>
</evidence>
<evidence type="ECO:0000259" key="14">
    <source>
        <dbReference type="PROSITE" id="PS50002"/>
    </source>
</evidence>
<dbReference type="EMBL" id="JAINUG010000093">
    <property type="protein sequence ID" value="KAJ8398058.1"/>
    <property type="molecule type" value="Genomic_DNA"/>
</dbReference>
<keyword evidence="3" id="KW-0519">Myristate</keyword>
<dbReference type="PRINTS" id="PR00401">
    <property type="entry name" value="SH2DOMAIN"/>
</dbReference>
<dbReference type="InterPro" id="IPR001245">
    <property type="entry name" value="Ser-Thr/Tyr_kinase_cat_dom"/>
</dbReference>
<comment type="caution">
    <text evidence="16">The sequence shown here is derived from an EMBL/GenBank/DDBJ whole genome shotgun (WGS) entry which is preliminary data.</text>
</comment>
<proteinExistence type="inferred from homology"/>
<evidence type="ECO:0000259" key="15">
    <source>
        <dbReference type="PROSITE" id="PS50011"/>
    </source>
</evidence>
<dbReference type="Proteomes" id="UP001221898">
    <property type="component" value="Unassembled WGS sequence"/>
</dbReference>
<reference evidence="16" key="1">
    <citation type="journal article" date="2023" name="Science">
        <title>Genome structures resolve the early diversification of teleost fishes.</title>
        <authorList>
            <person name="Parey E."/>
            <person name="Louis A."/>
            <person name="Montfort J."/>
            <person name="Bouchez O."/>
            <person name="Roques C."/>
            <person name="Iampietro C."/>
            <person name="Lluch J."/>
            <person name="Castinel A."/>
            <person name="Donnadieu C."/>
            <person name="Desvignes T."/>
            <person name="Floi Bucao C."/>
            <person name="Jouanno E."/>
            <person name="Wen M."/>
            <person name="Mejri S."/>
            <person name="Dirks R."/>
            <person name="Jansen H."/>
            <person name="Henkel C."/>
            <person name="Chen W.J."/>
            <person name="Zahm M."/>
            <person name="Cabau C."/>
            <person name="Klopp C."/>
            <person name="Thompson A.W."/>
            <person name="Robinson-Rechavi M."/>
            <person name="Braasch I."/>
            <person name="Lecointre G."/>
            <person name="Bobe J."/>
            <person name="Postlethwait J.H."/>
            <person name="Berthelot C."/>
            <person name="Roest Crollius H."/>
            <person name="Guiguen Y."/>
        </authorList>
    </citation>
    <scope>NUCLEOTIDE SEQUENCE</scope>
    <source>
        <strain evidence="16">NC1722</strain>
    </source>
</reference>
<dbReference type="SMART" id="SM00219">
    <property type="entry name" value="TyrKc"/>
    <property type="match status" value="1"/>
</dbReference>
<keyword evidence="2 12" id="KW-0808">Transferase</keyword>
<dbReference type="Pfam" id="PF07714">
    <property type="entry name" value="PK_Tyr_Ser-Thr"/>
    <property type="match status" value="1"/>
</dbReference>
<evidence type="ECO:0000256" key="12">
    <source>
        <dbReference type="RuleBase" id="RU362096"/>
    </source>
</evidence>
<comment type="similarity">
    <text evidence="12">Belongs to the protein kinase superfamily. Tyr protein kinase family.</text>
</comment>
<dbReference type="InterPro" id="IPR050198">
    <property type="entry name" value="Non-receptor_tyrosine_kinases"/>
</dbReference>
<keyword evidence="1 10" id="KW-0728">SH3 domain</keyword>
<feature type="domain" description="SH3" evidence="14">
    <location>
        <begin position="1"/>
        <end position="70"/>
    </location>
</feature>
<dbReference type="PROSITE" id="PS50002">
    <property type="entry name" value="SH3"/>
    <property type="match status" value="1"/>
</dbReference>
<dbReference type="SMART" id="SM00326">
    <property type="entry name" value="SH3"/>
    <property type="match status" value="1"/>
</dbReference>
<dbReference type="InterPro" id="IPR017441">
    <property type="entry name" value="Protein_kinase_ATP_BS"/>
</dbReference>